<organism evidence="3 4">
    <name type="scientific">Caulifigura coniformis</name>
    <dbReference type="NCBI Taxonomy" id="2527983"/>
    <lineage>
        <taxon>Bacteria</taxon>
        <taxon>Pseudomonadati</taxon>
        <taxon>Planctomycetota</taxon>
        <taxon>Planctomycetia</taxon>
        <taxon>Planctomycetales</taxon>
        <taxon>Planctomycetaceae</taxon>
        <taxon>Caulifigura</taxon>
    </lineage>
</organism>
<keyword evidence="4" id="KW-1185">Reference proteome</keyword>
<dbReference type="KEGG" id="ccos:Pan44_14260"/>
<sequence>MTLSLETLITAAPPVEPRPGLVPAGTTPLHRLDGDLWVEVVDLAAAQGRHAEAWDDLAANACDPNVFYERWFLAPAIAAFGAGRQVAIACVYRGSTRKDVAPGMVGLFPIELIQPRWPGARSLKLFWNQYTFLQTPLVRLGHSVETWEAFLAWADERSGCDVIDLPLVRGEGAVGKALVEVAYRRKPATLISSIHTRALLRRCTSEEECLAAALTTKQRHQYERQARRLSEQGGIEYRRLEPQDDAAQWVEWFVELESRGWKGEARTALAAEAVDCEFVRSALLAAASAGRLQAIGIWQNDRPIALKLNFLANPGSFAFKIAYDEAFAKFSPGVLLELENIRAFHEGTDAAWMDSCAAPDHPMINRIWRDRVLLQHVLLSTGTRKGDLAIGLRPLGRVMRRLVGRGTQPPSGKPSAGKPDSKSN</sequence>
<dbReference type="SUPFAM" id="SSF55729">
    <property type="entry name" value="Acyl-CoA N-acyltransferases (Nat)"/>
    <property type="match status" value="1"/>
</dbReference>
<proteinExistence type="predicted"/>
<dbReference type="InParanoid" id="A0A517SBB1"/>
<name>A0A517SBB1_9PLAN</name>
<protein>
    <recommendedName>
        <fullName evidence="2">BioF2-like acetyltransferase domain-containing protein</fullName>
    </recommendedName>
</protein>
<gene>
    <name evidence="3" type="ORF">Pan44_14260</name>
</gene>
<evidence type="ECO:0000313" key="3">
    <source>
        <dbReference type="EMBL" id="QDT53409.1"/>
    </source>
</evidence>
<dbReference type="EMBL" id="CP036271">
    <property type="protein sequence ID" value="QDT53409.1"/>
    <property type="molecule type" value="Genomic_DNA"/>
</dbReference>
<dbReference type="AlphaFoldDB" id="A0A517SBB1"/>
<dbReference type="InterPro" id="IPR016181">
    <property type="entry name" value="Acyl_CoA_acyltransferase"/>
</dbReference>
<evidence type="ECO:0000256" key="1">
    <source>
        <dbReference type="SAM" id="MobiDB-lite"/>
    </source>
</evidence>
<dbReference type="RefSeq" id="WP_145028599.1">
    <property type="nucleotide sequence ID" value="NZ_CP036271.1"/>
</dbReference>
<feature type="domain" description="BioF2-like acetyltransferase" evidence="2">
    <location>
        <begin position="217"/>
        <end position="347"/>
    </location>
</feature>
<evidence type="ECO:0000313" key="4">
    <source>
        <dbReference type="Proteomes" id="UP000315700"/>
    </source>
</evidence>
<evidence type="ECO:0000259" key="2">
    <source>
        <dbReference type="Pfam" id="PF13480"/>
    </source>
</evidence>
<dbReference type="Proteomes" id="UP000315700">
    <property type="component" value="Chromosome"/>
</dbReference>
<dbReference type="OrthoDB" id="213519at2"/>
<dbReference type="InterPro" id="IPR038740">
    <property type="entry name" value="BioF2-like_GNAT_dom"/>
</dbReference>
<reference evidence="3 4" key="1">
    <citation type="submission" date="2019-02" db="EMBL/GenBank/DDBJ databases">
        <title>Deep-cultivation of Planctomycetes and their phenomic and genomic characterization uncovers novel biology.</title>
        <authorList>
            <person name="Wiegand S."/>
            <person name="Jogler M."/>
            <person name="Boedeker C."/>
            <person name="Pinto D."/>
            <person name="Vollmers J."/>
            <person name="Rivas-Marin E."/>
            <person name="Kohn T."/>
            <person name="Peeters S.H."/>
            <person name="Heuer A."/>
            <person name="Rast P."/>
            <person name="Oberbeckmann S."/>
            <person name="Bunk B."/>
            <person name="Jeske O."/>
            <person name="Meyerdierks A."/>
            <person name="Storesund J.E."/>
            <person name="Kallscheuer N."/>
            <person name="Luecker S."/>
            <person name="Lage O.M."/>
            <person name="Pohl T."/>
            <person name="Merkel B.J."/>
            <person name="Hornburger P."/>
            <person name="Mueller R.-W."/>
            <person name="Bruemmer F."/>
            <person name="Labrenz M."/>
            <person name="Spormann A.M."/>
            <person name="Op den Camp H."/>
            <person name="Overmann J."/>
            <person name="Amann R."/>
            <person name="Jetten M.S.M."/>
            <person name="Mascher T."/>
            <person name="Medema M.H."/>
            <person name="Devos D.P."/>
            <person name="Kaster A.-K."/>
            <person name="Ovreas L."/>
            <person name="Rohde M."/>
            <person name="Galperin M.Y."/>
            <person name="Jogler C."/>
        </authorList>
    </citation>
    <scope>NUCLEOTIDE SEQUENCE [LARGE SCALE GENOMIC DNA]</scope>
    <source>
        <strain evidence="3 4">Pan44</strain>
    </source>
</reference>
<feature type="region of interest" description="Disordered" evidence="1">
    <location>
        <begin position="403"/>
        <end position="424"/>
    </location>
</feature>
<dbReference type="Pfam" id="PF13480">
    <property type="entry name" value="Acetyltransf_6"/>
    <property type="match status" value="1"/>
</dbReference>
<accession>A0A517SBB1</accession>